<comment type="caution">
    <text evidence="1">The sequence shown here is derived from an EMBL/GenBank/DDBJ whole genome shotgun (WGS) entry which is preliminary data.</text>
</comment>
<keyword evidence="2" id="KW-1185">Reference proteome</keyword>
<evidence type="ECO:0000313" key="1">
    <source>
        <dbReference type="EMBL" id="MCI97728.1"/>
    </source>
</evidence>
<dbReference type="EMBL" id="LXQA011452205">
    <property type="protein sequence ID" value="MCI97728.1"/>
    <property type="molecule type" value="Genomic_DNA"/>
</dbReference>
<reference evidence="1 2" key="1">
    <citation type="journal article" date="2018" name="Front. Plant Sci.">
        <title>Red Clover (Trifolium pratense) and Zigzag Clover (T. medium) - A Picture of Genomic Similarities and Differences.</title>
        <authorList>
            <person name="Dluhosova J."/>
            <person name="Istvanek J."/>
            <person name="Nedelnik J."/>
            <person name="Repkova J."/>
        </authorList>
    </citation>
    <scope>NUCLEOTIDE SEQUENCE [LARGE SCALE GENOMIC DNA]</scope>
    <source>
        <strain evidence="2">cv. 10/8</strain>
        <tissue evidence="1">Leaf</tissue>
    </source>
</reference>
<dbReference type="Proteomes" id="UP000265520">
    <property type="component" value="Unassembled WGS sequence"/>
</dbReference>
<protein>
    <submittedName>
        <fullName evidence="1">Uncharacterized protein</fullName>
    </submittedName>
</protein>
<proteinExistence type="predicted"/>
<dbReference type="AlphaFoldDB" id="A0A392WAM8"/>
<sequence>EPEPDFWCWSLSDVLLAERGLEFWMLAERGNRSLSEGARCCSLWA</sequence>
<accession>A0A392WAM8</accession>
<evidence type="ECO:0000313" key="2">
    <source>
        <dbReference type="Proteomes" id="UP000265520"/>
    </source>
</evidence>
<feature type="non-terminal residue" evidence="1">
    <location>
        <position position="1"/>
    </location>
</feature>
<name>A0A392WAM8_9FABA</name>
<organism evidence="1 2">
    <name type="scientific">Trifolium medium</name>
    <dbReference type="NCBI Taxonomy" id="97028"/>
    <lineage>
        <taxon>Eukaryota</taxon>
        <taxon>Viridiplantae</taxon>
        <taxon>Streptophyta</taxon>
        <taxon>Embryophyta</taxon>
        <taxon>Tracheophyta</taxon>
        <taxon>Spermatophyta</taxon>
        <taxon>Magnoliopsida</taxon>
        <taxon>eudicotyledons</taxon>
        <taxon>Gunneridae</taxon>
        <taxon>Pentapetalae</taxon>
        <taxon>rosids</taxon>
        <taxon>fabids</taxon>
        <taxon>Fabales</taxon>
        <taxon>Fabaceae</taxon>
        <taxon>Papilionoideae</taxon>
        <taxon>50 kb inversion clade</taxon>
        <taxon>NPAAA clade</taxon>
        <taxon>Hologalegina</taxon>
        <taxon>IRL clade</taxon>
        <taxon>Trifolieae</taxon>
        <taxon>Trifolium</taxon>
    </lineage>
</organism>